<sequence length="29" mass="3149">MSYLYLTIQYPHTPVSAPCTPVLPKGPSS</sequence>
<protein>
    <submittedName>
        <fullName evidence="1">Uncharacterized protein</fullName>
    </submittedName>
</protein>
<dbReference type="AlphaFoldDB" id="A0A0A2LH01"/>
<evidence type="ECO:0000313" key="1">
    <source>
        <dbReference type="EMBL" id="KGO78481.1"/>
    </source>
</evidence>
<dbReference type="EMBL" id="JQGA01000006">
    <property type="protein sequence ID" value="KGO78481.1"/>
    <property type="molecule type" value="Genomic_DNA"/>
</dbReference>
<comment type="caution">
    <text evidence="1">The sequence shown here is derived from an EMBL/GenBank/DDBJ whole genome shotgun (WGS) entry which is preliminary data.</text>
</comment>
<accession>A0A0A2LH01</accession>
<proteinExistence type="predicted"/>
<reference evidence="1 2" key="1">
    <citation type="journal article" date="2015" name="Mol. Plant Microbe Interact.">
        <title>Genome, transcriptome, and functional analyses of Penicillium expansum provide new insights into secondary metabolism and pathogenicity.</title>
        <authorList>
            <person name="Ballester A.R."/>
            <person name="Marcet-Houben M."/>
            <person name="Levin E."/>
            <person name="Sela N."/>
            <person name="Selma-Lazaro C."/>
            <person name="Carmona L."/>
            <person name="Wisniewski M."/>
            <person name="Droby S."/>
            <person name="Gonzalez-Candelas L."/>
            <person name="Gabaldon T."/>
        </authorList>
    </citation>
    <scope>NUCLEOTIDE SEQUENCE [LARGE SCALE GENOMIC DNA]</scope>
    <source>
        <strain evidence="1 2">PHI-1</strain>
    </source>
</reference>
<organism evidence="1 2">
    <name type="scientific">Penicillium italicum</name>
    <name type="common">Blue mold</name>
    <dbReference type="NCBI Taxonomy" id="40296"/>
    <lineage>
        <taxon>Eukaryota</taxon>
        <taxon>Fungi</taxon>
        <taxon>Dikarya</taxon>
        <taxon>Ascomycota</taxon>
        <taxon>Pezizomycotina</taxon>
        <taxon>Eurotiomycetes</taxon>
        <taxon>Eurotiomycetidae</taxon>
        <taxon>Eurotiales</taxon>
        <taxon>Aspergillaceae</taxon>
        <taxon>Penicillium</taxon>
    </lineage>
</organism>
<dbReference type="Proteomes" id="UP000030104">
    <property type="component" value="Unassembled WGS sequence"/>
</dbReference>
<gene>
    <name evidence="1" type="ORF">PITC_068100</name>
</gene>
<keyword evidence="2" id="KW-1185">Reference proteome</keyword>
<name>A0A0A2LH01_PENIT</name>
<evidence type="ECO:0000313" key="2">
    <source>
        <dbReference type="Proteomes" id="UP000030104"/>
    </source>
</evidence>
<dbReference type="HOGENOM" id="CLU_3410724_0_0_1"/>